<name>A0A7D9IYE0_PARCT</name>
<feature type="non-terminal residue" evidence="1">
    <location>
        <position position="1"/>
    </location>
</feature>
<evidence type="ECO:0000313" key="2">
    <source>
        <dbReference type="Proteomes" id="UP001152795"/>
    </source>
</evidence>
<sequence length="127" mass="14347">PTAHQPYESVAMITSPAEAITWSSVSDSFVLLISTFARTSLLGIQMFYFEDMIWNNTALLISDQVGMVGGSSLKGYYRDQYDVYHGDISGLTGSSSRYKIQNVTQNHCMLSYTHQWPRSSDTLYFLH</sequence>
<gene>
    <name evidence="1" type="ORF">PACLA_8A076620</name>
</gene>
<reference evidence="1" key="1">
    <citation type="submission" date="2020-04" db="EMBL/GenBank/DDBJ databases">
        <authorList>
            <person name="Alioto T."/>
            <person name="Alioto T."/>
            <person name="Gomez Garrido J."/>
        </authorList>
    </citation>
    <scope>NUCLEOTIDE SEQUENCE</scope>
    <source>
        <strain evidence="1">A484AB</strain>
    </source>
</reference>
<keyword evidence="2" id="KW-1185">Reference proteome</keyword>
<proteinExistence type="predicted"/>
<dbReference type="EMBL" id="CACRXK020009261">
    <property type="protein sequence ID" value="CAB4016801.1"/>
    <property type="molecule type" value="Genomic_DNA"/>
</dbReference>
<evidence type="ECO:0000313" key="1">
    <source>
        <dbReference type="EMBL" id="CAB4016801.1"/>
    </source>
</evidence>
<comment type="caution">
    <text evidence="1">The sequence shown here is derived from an EMBL/GenBank/DDBJ whole genome shotgun (WGS) entry which is preliminary data.</text>
</comment>
<feature type="non-terminal residue" evidence="1">
    <location>
        <position position="127"/>
    </location>
</feature>
<dbReference type="Proteomes" id="UP001152795">
    <property type="component" value="Unassembled WGS sequence"/>
</dbReference>
<accession>A0A7D9IYE0</accession>
<dbReference type="AlphaFoldDB" id="A0A7D9IYE0"/>
<protein>
    <submittedName>
        <fullName evidence="1">Uncharacterized protein</fullName>
    </submittedName>
</protein>
<organism evidence="1 2">
    <name type="scientific">Paramuricea clavata</name>
    <name type="common">Red gorgonian</name>
    <name type="synonym">Violescent sea-whip</name>
    <dbReference type="NCBI Taxonomy" id="317549"/>
    <lineage>
        <taxon>Eukaryota</taxon>
        <taxon>Metazoa</taxon>
        <taxon>Cnidaria</taxon>
        <taxon>Anthozoa</taxon>
        <taxon>Octocorallia</taxon>
        <taxon>Malacalcyonacea</taxon>
        <taxon>Plexauridae</taxon>
        <taxon>Paramuricea</taxon>
    </lineage>
</organism>